<sequence>MLVASLIGFAVAWWLGCYLAVRDPRKPLLRRTAIGLLAYAPAIPFAAEPVVGGLLAGLPALMWTGVLLRLPAGRPVSRWDRWWSRGWLPTGLAASAVAALLDDPVVSAAVSIGIGAGLAAGFGVAWRWRRRAGSGRALGPTLVMTILLGLGSVAMILPTGLLPAPLALAAVGVDLVILGVLIAWSDALDEGQALRADLLRSAVSAGLVAVVFGGQVWLATLVTDGREGSLTVLLYGCVAAGIALQVFAGPVNRLVDRFTLPEPVEREREELREAWESLPRRDSGGGAEWPPEEFHRLVRRALRDYSDLGRLVASPLTGLPVIGERLAARGAVDSPLERATELKTLLREGVERLKPPGDFGLSDEWRYYHSLYYVYVVGLRPYSQRARHDGISAEAARVLQWFRVAVPQRSLHNWQNAAARLVADAIRDETVAK</sequence>
<gene>
    <name evidence="2" type="ORF">LX16_0028</name>
</gene>
<dbReference type="EMBL" id="VLLL01000001">
    <property type="protein sequence ID" value="TWJ17113.1"/>
    <property type="molecule type" value="Genomic_DNA"/>
</dbReference>
<dbReference type="Proteomes" id="UP000321617">
    <property type="component" value="Unassembled WGS sequence"/>
</dbReference>
<feature type="transmembrane region" description="Helical" evidence="1">
    <location>
        <begin position="230"/>
        <end position="248"/>
    </location>
</feature>
<dbReference type="AlphaFoldDB" id="A0A562VGS6"/>
<feature type="transmembrane region" description="Helical" evidence="1">
    <location>
        <begin position="197"/>
        <end position="218"/>
    </location>
</feature>
<protein>
    <submittedName>
        <fullName evidence="2">Uncharacterized protein</fullName>
    </submittedName>
</protein>
<keyword evidence="1" id="KW-0472">Membrane</keyword>
<keyword evidence="3" id="KW-1185">Reference proteome</keyword>
<comment type="caution">
    <text evidence="2">The sequence shown here is derived from an EMBL/GenBank/DDBJ whole genome shotgun (WGS) entry which is preliminary data.</text>
</comment>
<proteinExistence type="predicted"/>
<feature type="transmembrane region" description="Helical" evidence="1">
    <location>
        <begin position="164"/>
        <end position="185"/>
    </location>
</feature>
<organism evidence="2 3">
    <name type="scientific">Stackebrandtia albiflava</name>
    <dbReference type="NCBI Taxonomy" id="406432"/>
    <lineage>
        <taxon>Bacteria</taxon>
        <taxon>Bacillati</taxon>
        <taxon>Actinomycetota</taxon>
        <taxon>Actinomycetes</taxon>
        <taxon>Glycomycetales</taxon>
        <taxon>Glycomycetaceae</taxon>
        <taxon>Stackebrandtia</taxon>
    </lineage>
</organism>
<accession>A0A562VGS6</accession>
<evidence type="ECO:0000313" key="3">
    <source>
        <dbReference type="Proteomes" id="UP000321617"/>
    </source>
</evidence>
<feature type="transmembrane region" description="Helical" evidence="1">
    <location>
        <begin position="6"/>
        <end position="21"/>
    </location>
</feature>
<evidence type="ECO:0000256" key="1">
    <source>
        <dbReference type="SAM" id="Phobius"/>
    </source>
</evidence>
<evidence type="ECO:0000313" key="2">
    <source>
        <dbReference type="EMBL" id="TWJ17113.1"/>
    </source>
</evidence>
<dbReference type="OrthoDB" id="3280889at2"/>
<keyword evidence="1" id="KW-0812">Transmembrane</keyword>
<feature type="transmembrane region" description="Helical" evidence="1">
    <location>
        <begin position="107"/>
        <end position="126"/>
    </location>
</feature>
<feature type="transmembrane region" description="Helical" evidence="1">
    <location>
        <begin position="138"/>
        <end position="158"/>
    </location>
</feature>
<feature type="transmembrane region" description="Helical" evidence="1">
    <location>
        <begin position="28"/>
        <end position="47"/>
    </location>
</feature>
<dbReference type="RefSeq" id="WP_147131158.1">
    <property type="nucleotide sequence ID" value="NZ_BAABIJ010000009.1"/>
</dbReference>
<keyword evidence="1" id="KW-1133">Transmembrane helix</keyword>
<name>A0A562VGS6_9ACTN</name>
<reference evidence="2 3" key="1">
    <citation type="journal article" date="2013" name="Stand. Genomic Sci.">
        <title>Genomic Encyclopedia of Type Strains, Phase I: The one thousand microbial genomes (KMG-I) project.</title>
        <authorList>
            <person name="Kyrpides N.C."/>
            <person name="Woyke T."/>
            <person name="Eisen J.A."/>
            <person name="Garrity G."/>
            <person name="Lilburn T.G."/>
            <person name="Beck B.J."/>
            <person name="Whitman W.B."/>
            <person name="Hugenholtz P."/>
            <person name="Klenk H.P."/>
        </authorList>
    </citation>
    <scope>NUCLEOTIDE SEQUENCE [LARGE SCALE GENOMIC DNA]</scope>
    <source>
        <strain evidence="2 3">DSM 45044</strain>
    </source>
</reference>